<keyword evidence="6 8" id="KW-0472">Membrane</keyword>
<evidence type="ECO:0000256" key="8">
    <source>
        <dbReference type="SAM" id="Phobius"/>
    </source>
</evidence>
<evidence type="ECO:0000313" key="11">
    <source>
        <dbReference type="Proteomes" id="UP000033140"/>
    </source>
</evidence>
<dbReference type="PROSITE" id="PS50192">
    <property type="entry name" value="T_SNARE"/>
    <property type="match status" value="1"/>
</dbReference>
<evidence type="ECO:0000256" key="5">
    <source>
        <dbReference type="ARBA" id="ARBA00023054"/>
    </source>
</evidence>
<accession>A0A0E9NN51</accession>
<reference evidence="10 11" key="3">
    <citation type="journal article" date="2015" name="Genome Announc.">
        <title>Draft Genome Sequence of the Archiascomycetous Yeast Saitoella complicata.</title>
        <authorList>
            <person name="Yamauchi K."/>
            <person name="Kondo S."/>
            <person name="Hamamoto M."/>
            <person name="Takahashi Y."/>
            <person name="Ogura Y."/>
            <person name="Hayashi T."/>
            <person name="Nishida H."/>
        </authorList>
    </citation>
    <scope>NUCLEOTIDE SEQUENCE [LARGE SCALE GENOMIC DNA]</scope>
    <source>
        <strain evidence="10 11">NRRL Y-17804</strain>
    </source>
</reference>
<evidence type="ECO:0000256" key="1">
    <source>
        <dbReference type="ARBA" id="ARBA00004211"/>
    </source>
</evidence>
<dbReference type="GO" id="GO:0000149">
    <property type="term" value="F:SNARE binding"/>
    <property type="evidence" value="ECO:0007669"/>
    <property type="project" value="TreeGrafter"/>
</dbReference>
<dbReference type="SUPFAM" id="SSF47661">
    <property type="entry name" value="t-snare proteins"/>
    <property type="match status" value="1"/>
</dbReference>
<feature type="transmembrane region" description="Helical" evidence="8">
    <location>
        <begin position="318"/>
        <end position="341"/>
    </location>
</feature>
<evidence type="ECO:0000259" key="9">
    <source>
        <dbReference type="PROSITE" id="PS50192"/>
    </source>
</evidence>
<dbReference type="CDD" id="cd15849">
    <property type="entry name" value="SNARE_Sso1"/>
    <property type="match status" value="1"/>
</dbReference>
<dbReference type="InterPro" id="IPR006011">
    <property type="entry name" value="Syntaxin_N"/>
</dbReference>
<dbReference type="GO" id="GO:0005484">
    <property type="term" value="F:SNAP receptor activity"/>
    <property type="evidence" value="ECO:0007669"/>
    <property type="project" value="TreeGrafter"/>
</dbReference>
<dbReference type="GO" id="GO:0006906">
    <property type="term" value="P:vesicle fusion"/>
    <property type="evidence" value="ECO:0007669"/>
    <property type="project" value="TreeGrafter"/>
</dbReference>
<evidence type="ECO:0000256" key="2">
    <source>
        <dbReference type="ARBA" id="ARBA00009063"/>
    </source>
</evidence>
<keyword evidence="11" id="KW-1185">Reference proteome</keyword>
<dbReference type="SMART" id="SM00397">
    <property type="entry name" value="t_SNARE"/>
    <property type="match status" value="1"/>
</dbReference>
<dbReference type="CDD" id="cd00179">
    <property type="entry name" value="SynN"/>
    <property type="match status" value="1"/>
</dbReference>
<dbReference type="GO" id="GO:0006887">
    <property type="term" value="P:exocytosis"/>
    <property type="evidence" value="ECO:0007669"/>
    <property type="project" value="TreeGrafter"/>
</dbReference>
<comment type="similarity">
    <text evidence="2">Belongs to the syntaxin family.</text>
</comment>
<keyword evidence="4 8" id="KW-1133">Transmembrane helix</keyword>
<dbReference type="InterPro" id="IPR010989">
    <property type="entry name" value="SNARE"/>
</dbReference>
<dbReference type="GO" id="GO:0048278">
    <property type="term" value="P:vesicle docking"/>
    <property type="evidence" value="ECO:0007669"/>
    <property type="project" value="TreeGrafter"/>
</dbReference>
<evidence type="ECO:0000256" key="3">
    <source>
        <dbReference type="ARBA" id="ARBA00022692"/>
    </source>
</evidence>
<gene>
    <name evidence="10" type="ORF">G7K_5412-t1</name>
</gene>
<dbReference type="FunFam" id="1.20.58.70:FF:000008">
    <property type="entry name" value="Syntaxin family protein"/>
    <property type="match status" value="1"/>
</dbReference>
<keyword evidence="3 8" id="KW-0812">Transmembrane</keyword>
<dbReference type="GO" id="GO:0006886">
    <property type="term" value="P:intracellular protein transport"/>
    <property type="evidence" value="ECO:0007669"/>
    <property type="project" value="TreeGrafter"/>
</dbReference>
<dbReference type="AlphaFoldDB" id="A0A0E9NN51"/>
<dbReference type="InterPro" id="IPR000727">
    <property type="entry name" value="T_SNARE_dom"/>
</dbReference>
<comment type="caution">
    <text evidence="10">The sequence shown here is derived from an EMBL/GenBank/DDBJ whole genome shotgun (WGS) entry which is preliminary data.</text>
</comment>
<dbReference type="GO" id="GO:0005886">
    <property type="term" value="C:plasma membrane"/>
    <property type="evidence" value="ECO:0007669"/>
    <property type="project" value="TreeGrafter"/>
</dbReference>
<proteinExistence type="inferred from homology"/>
<evidence type="ECO:0000256" key="4">
    <source>
        <dbReference type="ARBA" id="ARBA00022989"/>
    </source>
</evidence>
<organism evidence="10 11">
    <name type="scientific">Saitoella complicata (strain BCRC 22490 / CBS 7301 / JCM 7358 / NBRC 10748 / NRRL Y-17804)</name>
    <dbReference type="NCBI Taxonomy" id="698492"/>
    <lineage>
        <taxon>Eukaryota</taxon>
        <taxon>Fungi</taxon>
        <taxon>Dikarya</taxon>
        <taxon>Ascomycota</taxon>
        <taxon>Taphrinomycotina</taxon>
        <taxon>Taphrinomycotina incertae sedis</taxon>
        <taxon>Saitoella</taxon>
    </lineage>
</organism>
<dbReference type="OMA" id="RWICFIL"/>
<dbReference type="SMART" id="SM00503">
    <property type="entry name" value="SynN"/>
    <property type="match status" value="1"/>
</dbReference>
<protein>
    <recommendedName>
        <fullName evidence="9">t-SNARE coiled-coil homology domain-containing protein</fullName>
    </recommendedName>
</protein>
<dbReference type="Pfam" id="PF00804">
    <property type="entry name" value="Syntaxin"/>
    <property type="match status" value="1"/>
</dbReference>
<dbReference type="GO" id="GO:0031201">
    <property type="term" value="C:SNARE complex"/>
    <property type="evidence" value="ECO:0007669"/>
    <property type="project" value="TreeGrafter"/>
</dbReference>
<dbReference type="EMBL" id="BACD03000044">
    <property type="protein sequence ID" value="GAO51307.1"/>
    <property type="molecule type" value="Genomic_DNA"/>
</dbReference>
<evidence type="ECO:0000256" key="6">
    <source>
        <dbReference type="ARBA" id="ARBA00023136"/>
    </source>
</evidence>
<feature type="domain" description="T-SNARE coiled-coil homology" evidence="9">
    <location>
        <begin position="244"/>
        <end position="306"/>
    </location>
</feature>
<dbReference type="PANTHER" id="PTHR19957">
    <property type="entry name" value="SYNTAXIN"/>
    <property type="match status" value="1"/>
</dbReference>
<name>A0A0E9NN51_SAICN</name>
<keyword evidence="5" id="KW-0175">Coiled coil</keyword>
<dbReference type="Proteomes" id="UP000033140">
    <property type="component" value="Unassembled WGS sequence"/>
</dbReference>
<evidence type="ECO:0000313" key="10">
    <source>
        <dbReference type="EMBL" id="GAO51307.1"/>
    </source>
</evidence>
<feature type="region of interest" description="Disordered" evidence="7">
    <location>
        <begin position="1"/>
        <end position="57"/>
    </location>
</feature>
<dbReference type="Gene3D" id="1.20.58.70">
    <property type="match status" value="1"/>
</dbReference>
<evidence type="ECO:0000256" key="7">
    <source>
        <dbReference type="SAM" id="MobiDB-lite"/>
    </source>
</evidence>
<reference evidence="10 11" key="1">
    <citation type="journal article" date="2011" name="J. Gen. Appl. Microbiol.">
        <title>Draft genome sequencing of the enigmatic yeast Saitoella complicata.</title>
        <authorList>
            <person name="Nishida H."/>
            <person name="Hamamoto M."/>
            <person name="Sugiyama J."/>
        </authorList>
    </citation>
    <scope>NUCLEOTIDE SEQUENCE [LARGE SCALE GENOMIC DNA]</scope>
    <source>
        <strain evidence="10 11">NRRL Y-17804</strain>
    </source>
</reference>
<reference evidence="10 11" key="2">
    <citation type="journal article" date="2014" name="J. Gen. Appl. Microbiol.">
        <title>The early diverging ascomycetous budding yeast Saitoella complicata has three histone deacetylases belonging to the Clr6, Hos2, and Rpd3 lineages.</title>
        <authorList>
            <person name="Nishida H."/>
            <person name="Matsumoto T."/>
            <person name="Kondo S."/>
            <person name="Hamamoto M."/>
            <person name="Yoshikawa H."/>
        </authorList>
    </citation>
    <scope>NUCLEOTIDE SEQUENCE [LARGE SCALE GENOMIC DNA]</scope>
    <source>
        <strain evidence="10 11">NRRL Y-17804</strain>
    </source>
</reference>
<dbReference type="STRING" id="698492.A0A0E9NN51"/>
<dbReference type="PANTHER" id="PTHR19957:SF307">
    <property type="entry name" value="PROTEIN SSO1-RELATED"/>
    <property type="match status" value="1"/>
</dbReference>
<dbReference type="InterPro" id="IPR045242">
    <property type="entry name" value="Syntaxin"/>
</dbReference>
<dbReference type="GO" id="GO:0012505">
    <property type="term" value="C:endomembrane system"/>
    <property type="evidence" value="ECO:0007669"/>
    <property type="project" value="TreeGrafter"/>
</dbReference>
<sequence length="343" mass="38409">MRTGGAPQAAQSYPNQADFRTGAYPPQQDNYAPIPTNPYGDNQGYPAQAGGHGQDAYAAQQPQNGGYEMQNMEGNGANSMADFFAEIDQIKGALRQIDENVTRIQGLHQRSLNDITEDKAEWNHRQLDALIADTSTITNNLKFQIKNLEAKNARLPAGSSDVHTRSTQTAAVKNNFLKTIQNYQKVEQEFRQRYRQRMERQYRIVNPEASDVDVSQALDTQQGGQIFSQALLNSNRQGEARSALREVQARHEDILRIEKTIGELAQLFNEMSILVEQQEAPIAQIEVNAENTQKDTELGLEHTDKAVKSARAARRKKWYCLLITLLILAIVGLVLGLVFGLRK</sequence>
<dbReference type="Pfam" id="PF05739">
    <property type="entry name" value="SNARE"/>
    <property type="match status" value="1"/>
</dbReference>
<comment type="subcellular location">
    <subcellularLocation>
        <location evidence="1">Membrane</location>
        <topology evidence="1">Single-pass type IV membrane protein</topology>
    </subcellularLocation>
</comment>